<organism evidence="1 2">
    <name type="scientific">Confluentibacter flavum</name>
    <dbReference type="NCBI Taxonomy" id="1909700"/>
    <lineage>
        <taxon>Bacteria</taxon>
        <taxon>Pseudomonadati</taxon>
        <taxon>Bacteroidota</taxon>
        <taxon>Flavobacteriia</taxon>
        <taxon>Flavobacteriales</taxon>
        <taxon>Flavobacteriaceae</taxon>
        <taxon>Confluentibacter</taxon>
    </lineage>
</organism>
<reference evidence="1 2" key="1">
    <citation type="submission" date="2017-12" db="EMBL/GenBank/DDBJ databases">
        <title>Confluentibacter flavum sp. nov., isolated from the saline lake.</title>
        <authorList>
            <person name="Yu L."/>
        </authorList>
    </citation>
    <scope>NUCLEOTIDE SEQUENCE [LARGE SCALE GENOMIC DNA]</scope>
    <source>
        <strain evidence="1 2">3B</strain>
    </source>
</reference>
<dbReference type="EMBL" id="PJEO01000016">
    <property type="protein sequence ID" value="PKQ45850.1"/>
    <property type="molecule type" value="Genomic_DNA"/>
</dbReference>
<name>A0A2N3HLK4_9FLAO</name>
<evidence type="ECO:0000313" key="2">
    <source>
        <dbReference type="Proteomes" id="UP000233435"/>
    </source>
</evidence>
<dbReference type="InterPro" id="IPR011990">
    <property type="entry name" value="TPR-like_helical_dom_sf"/>
</dbReference>
<dbReference type="AlphaFoldDB" id="A0A2N3HLK4"/>
<dbReference type="PANTHER" id="PTHR48098">
    <property type="entry name" value="ENTEROCHELIN ESTERASE-RELATED"/>
    <property type="match status" value="1"/>
</dbReference>
<sequence>MKKPILYLLFTLFFTSLTNAQVIYKTLESSKLGKTRELKIQLPRGYNNDKDKSYPLFIVLDGDYLFEAVAGNVDYYTYWEDMPEAIVVGVNQFDDRFEDSMYSAQNSLPVETGAAFFEFIGAELIPFIETTYRTGKFKVAIGHGETANFINYYLLKEQPLFQGYIAISPELAPKMITYLPERLSKIQAKTFYYLATTNNDSESIKKMTEALNMDVKVIDNKNLLYKYDTFENPTHYSVPTHALPNALESIFHVFQPISKKEYQETILKLDTSPVTYLQEKYQTIKDLFGIEKQILINDFKAISAAIEKTEKFEYYEELGKMAQKQYPKTLLGSYYVARFQEETGDPKKAMKTYQSAYILEEIGGITKDLMLEKSDAIKADFGY</sequence>
<dbReference type="InterPro" id="IPR050583">
    <property type="entry name" value="Mycobacterial_A85_antigen"/>
</dbReference>
<dbReference type="Gene3D" id="1.25.40.10">
    <property type="entry name" value="Tetratricopeptide repeat domain"/>
    <property type="match status" value="1"/>
</dbReference>
<keyword evidence="2" id="KW-1185">Reference proteome</keyword>
<gene>
    <name evidence="1" type="ORF">CSW08_05325</name>
</gene>
<proteinExistence type="predicted"/>
<dbReference type="InterPro" id="IPR000801">
    <property type="entry name" value="Esterase-like"/>
</dbReference>
<dbReference type="OrthoDB" id="1142077at2"/>
<protein>
    <submittedName>
        <fullName evidence="1">Esterase</fullName>
    </submittedName>
</protein>
<accession>A0A2N3HLK4</accession>
<evidence type="ECO:0000313" key="1">
    <source>
        <dbReference type="EMBL" id="PKQ45850.1"/>
    </source>
</evidence>
<comment type="caution">
    <text evidence="1">The sequence shown here is derived from an EMBL/GenBank/DDBJ whole genome shotgun (WGS) entry which is preliminary data.</text>
</comment>
<dbReference type="RefSeq" id="WP_106658877.1">
    <property type="nucleotide sequence ID" value="NZ_PJEO01000016.1"/>
</dbReference>
<dbReference type="Gene3D" id="3.40.50.1820">
    <property type="entry name" value="alpha/beta hydrolase"/>
    <property type="match status" value="1"/>
</dbReference>
<dbReference type="Pfam" id="PF00756">
    <property type="entry name" value="Esterase"/>
    <property type="match status" value="1"/>
</dbReference>
<dbReference type="PANTHER" id="PTHR48098:SF6">
    <property type="entry name" value="FERRI-BACILLIBACTIN ESTERASE BESA"/>
    <property type="match status" value="1"/>
</dbReference>
<dbReference type="SUPFAM" id="SSF53474">
    <property type="entry name" value="alpha/beta-Hydrolases"/>
    <property type="match status" value="1"/>
</dbReference>
<dbReference type="InterPro" id="IPR029058">
    <property type="entry name" value="AB_hydrolase_fold"/>
</dbReference>
<dbReference type="Proteomes" id="UP000233435">
    <property type="component" value="Unassembled WGS sequence"/>
</dbReference>